<dbReference type="SUPFAM" id="SSF52540">
    <property type="entry name" value="P-loop containing nucleoside triphosphate hydrolases"/>
    <property type="match status" value="1"/>
</dbReference>
<evidence type="ECO:0000313" key="7">
    <source>
        <dbReference type="Proteomes" id="UP000290244"/>
    </source>
</evidence>
<dbReference type="GO" id="GO:0016887">
    <property type="term" value="F:ATP hydrolysis activity"/>
    <property type="evidence" value="ECO:0007669"/>
    <property type="project" value="InterPro"/>
</dbReference>
<dbReference type="PROSITE" id="PS50893">
    <property type="entry name" value="ABC_TRANSPORTER_2"/>
    <property type="match status" value="1"/>
</dbReference>
<dbReference type="AlphaFoldDB" id="A0A4P6P4K3"/>
<evidence type="ECO:0000256" key="2">
    <source>
        <dbReference type="ARBA" id="ARBA00022741"/>
    </source>
</evidence>
<dbReference type="PANTHER" id="PTHR24220">
    <property type="entry name" value="IMPORT ATP-BINDING PROTEIN"/>
    <property type="match status" value="1"/>
</dbReference>
<comment type="similarity">
    <text evidence="4">Belongs to the ABC transporter superfamily. Macrolide exporter (TC 3.A.1.122) family.</text>
</comment>
<dbReference type="InterPro" id="IPR017911">
    <property type="entry name" value="MacB-like_ATP-bd"/>
</dbReference>
<dbReference type="EMBL" id="CP034759">
    <property type="protein sequence ID" value="QBG36314.1"/>
    <property type="molecule type" value="Genomic_DNA"/>
</dbReference>
<evidence type="ECO:0000256" key="3">
    <source>
        <dbReference type="ARBA" id="ARBA00022840"/>
    </source>
</evidence>
<keyword evidence="1" id="KW-0813">Transport</keyword>
<dbReference type="FunFam" id="3.40.50.300:FF:000032">
    <property type="entry name" value="Export ABC transporter ATP-binding protein"/>
    <property type="match status" value="1"/>
</dbReference>
<dbReference type="GO" id="GO:0022857">
    <property type="term" value="F:transmembrane transporter activity"/>
    <property type="evidence" value="ECO:0007669"/>
    <property type="project" value="TreeGrafter"/>
</dbReference>
<name>A0A4P6P4K3_9GAMM</name>
<dbReference type="RefSeq" id="WP_130602344.1">
    <property type="nucleotide sequence ID" value="NZ_CP034759.1"/>
</dbReference>
<dbReference type="InterPro" id="IPR027417">
    <property type="entry name" value="P-loop_NTPase"/>
</dbReference>
<keyword evidence="3 6" id="KW-0067">ATP-binding</keyword>
<dbReference type="InterPro" id="IPR003593">
    <property type="entry name" value="AAA+_ATPase"/>
</dbReference>
<dbReference type="GO" id="GO:0005524">
    <property type="term" value="F:ATP binding"/>
    <property type="evidence" value="ECO:0007669"/>
    <property type="project" value="UniProtKB-KW"/>
</dbReference>
<keyword evidence="2" id="KW-0547">Nucleotide-binding</keyword>
<dbReference type="InterPro" id="IPR003439">
    <property type="entry name" value="ABC_transporter-like_ATP-bd"/>
</dbReference>
<dbReference type="GO" id="GO:0005886">
    <property type="term" value="C:plasma membrane"/>
    <property type="evidence" value="ECO:0007669"/>
    <property type="project" value="TreeGrafter"/>
</dbReference>
<dbReference type="SMART" id="SM00382">
    <property type="entry name" value="AAA"/>
    <property type="match status" value="1"/>
</dbReference>
<feature type="domain" description="ABC transporter" evidence="5">
    <location>
        <begin position="21"/>
        <end position="245"/>
    </location>
</feature>
<keyword evidence="7" id="KW-1185">Reference proteome</keyword>
<evidence type="ECO:0000256" key="1">
    <source>
        <dbReference type="ARBA" id="ARBA00022448"/>
    </source>
</evidence>
<dbReference type="PROSITE" id="PS00211">
    <property type="entry name" value="ABC_TRANSPORTER_1"/>
    <property type="match status" value="1"/>
</dbReference>
<dbReference type="CDD" id="cd03255">
    <property type="entry name" value="ABC_MJ0796_LolCDE_FtsE"/>
    <property type="match status" value="1"/>
</dbReference>
<dbReference type="Pfam" id="PF00005">
    <property type="entry name" value="ABC_tran"/>
    <property type="match status" value="1"/>
</dbReference>
<evidence type="ECO:0000259" key="5">
    <source>
        <dbReference type="PROSITE" id="PS50893"/>
    </source>
</evidence>
<dbReference type="Gene3D" id="3.40.50.300">
    <property type="entry name" value="P-loop containing nucleotide triphosphate hydrolases"/>
    <property type="match status" value="1"/>
</dbReference>
<dbReference type="KEGG" id="lsd:EMK97_11615"/>
<sequence>MVLTTNNNCAIAQGDSKAIVIETKQLCRHFGQGDTLVKALSNANLTINRGEFTAIIGPSGSGKSTLLQLIGGLDTPSSGEVLLDNRHISQMTGTELSDFRRDHIGFIFQAYNLIPVLSAKENIEYIMLLQGISPAERNKRVKQILHAVGLEGLENRRPAELSGGQQQRVAVARAMVSKPSIILADEPTANLDSKTGADLLEMMKTLNEEQNMTFVFSTHDPKIMERARRIIRLVDGCIVDDERRD</sequence>
<dbReference type="Proteomes" id="UP000290244">
    <property type="component" value="Chromosome"/>
</dbReference>
<evidence type="ECO:0000313" key="6">
    <source>
        <dbReference type="EMBL" id="QBG36314.1"/>
    </source>
</evidence>
<evidence type="ECO:0000256" key="4">
    <source>
        <dbReference type="ARBA" id="ARBA00038388"/>
    </source>
</evidence>
<accession>A0A4P6P4K3</accession>
<reference evidence="6 7" key="1">
    <citation type="submission" date="2018-12" db="EMBL/GenBank/DDBJ databases">
        <title>Complete genome of Litorilituus sediminis.</title>
        <authorList>
            <person name="Liu A."/>
            <person name="Rong J."/>
        </authorList>
    </citation>
    <scope>NUCLEOTIDE SEQUENCE [LARGE SCALE GENOMIC DNA]</scope>
    <source>
        <strain evidence="6 7">JCM 17549</strain>
    </source>
</reference>
<protein>
    <submittedName>
        <fullName evidence="6">ABC transporter ATP-binding protein</fullName>
    </submittedName>
</protein>
<organism evidence="6 7">
    <name type="scientific">Litorilituus sediminis</name>
    <dbReference type="NCBI Taxonomy" id="718192"/>
    <lineage>
        <taxon>Bacteria</taxon>
        <taxon>Pseudomonadati</taxon>
        <taxon>Pseudomonadota</taxon>
        <taxon>Gammaproteobacteria</taxon>
        <taxon>Alteromonadales</taxon>
        <taxon>Colwelliaceae</taxon>
        <taxon>Litorilituus</taxon>
    </lineage>
</organism>
<gene>
    <name evidence="6" type="ORF">EMK97_11615</name>
</gene>
<dbReference type="InterPro" id="IPR017871">
    <property type="entry name" value="ABC_transporter-like_CS"/>
</dbReference>
<proteinExistence type="inferred from homology"/>
<dbReference type="GO" id="GO:1902495">
    <property type="term" value="C:transmembrane transporter complex"/>
    <property type="evidence" value="ECO:0007669"/>
    <property type="project" value="UniProtKB-ARBA"/>
</dbReference>
<dbReference type="InterPro" id="IPR015854">
    <property type="entry name" value="ABC_transpr_LolD-like"/>
</dbReference>
<dbReference type="OrthoDB" id="9801477at2"/>